<dbReference type="AlphaFoldDB" id="A0A8K0MY82"/>
<dbReference type="GO" id="GO:0072318">
    <property type="term" value="P:clathrin coat disassembly"/>
    <property type="evidence" value="ECO:0007669"/>
    <property type="project" value="TreeGrafter"/>
</dbReference>
<accession>A0A8K0MY82</accession>
<dbReference type="Gene3D" id="1.10.287.110">
    <property type="entry name" value="DnaJ domain"/>
    <property type="match status" value="1"/>
</dbReference>
<dbReference type="GO" id="GO:0031982">
    <property type="term" value="C:vesicle"/>
    <property type="evidence" value="ECO:0007669"/>
    <property type="project" value="TreeGrafter"/>
</dbReference>
<protein>
    <submittedName>
        <fullName evidence="2">J domain-containing protein required for chloroplast accumulation response 1</fullName>
    </submittedName>
</protein>
<organism evidence="2 3">
    <name type="scientific">Cocos nucifera</name>
    <name type="common">Coconut palm</name>
    <dbReference type="NCBI Taxonomy" id="13894"/>
    <lineage>
        <taxon>Eukaryota</taxon>
        <taxon>Viridiplantae</taxon>
        <taxon>Streptophyta</taxon>
        <taxon>Embryophyta</taxon>
        <taxon>Tracheophyta</taxon>
        <taxon>Spermatophyta</taxon>
        <taxon>Magnoliopsida</taxon>
        <taxon>Liliopsida</taxon>
        <taxon>Arecaceae</taxon>
        <taxon>Arecoideae</taxon>
        <taxon>Cocoseae</taxon>
        <taxon>Attaleinae</taxon>
        <taxon>Cocos</taxon>
    </lineage>
</organism>
<dbReference type="FunFam" id="1.10.287.110:FF:000043">
    <property type="entry name" value="J-domain protein required for chloroplast accumulation response 1"/>
    <property type="match status" value="1"/>
</dbReference>
<gene>
    <name evidence="2" type="ORF">COCNU_03G002280</name>
</gene>
<feature type="region of interest" description="Disordered" evidence="1">
    <location>
        <begin position="114"/>
        <end position="141"/>
    </location>
</feature>
<dbReference type="SUPFAM" id="SSF46565">
    <property type="entry name" value="Chaperone J-domain"/>
    <property type="match status" value="1"/>
</dbReference>
<proteinExistence type="predicted"/>
<keyword evidence="3" id="KW-1185">Reference proteome</keyword>
<dbReference type="InterPro" id="IPR036869">
    <property type="entry name" value="J_dom_sf"/>
</dbReference>
<dbReference type="PANTHER" id="PTHR23172">
    <property type="entry name" value="AUXILIN/CYCLIN G-ASSOCIATED KINASE-RELATED"/>
    <property type="match status" value="1"/>
</dbReference>
<feature type="region of interest" description="Disordered" evidence="1">
    <location>
        <begin position="15"/>
        <end position="35"/>
    </location>
</feature>
<evidence type="ECO:0000313" key="2">
    <source>
        <dbReference type="EMBL" id="KAG1334109.1"/>
    </source>
</evidence>
<dbReference type="EMBL" id="CM017874">
    <property type="protein sequence ID" value="KAG1334109.1"/>
    <property type="molecule type" value="Genomic_DNA"/>
</dbReference>
<sequence>MEKFPDRDRVLLGYAHRDPFGNPPNSAAHRNSDVDFHDVFGGPPRRSSFYECRRSRGDLLELPSSLRGIGSGEEGERSRRPWSGGEEKPVFGEMSSSARRRYLGDDFFSDIFPGSESSGSTSRKHDLDSYPSSPGSRVLSPNRPVLAISEPYVGSSSLPAQLSHSVKLAKGIDHPSFGSPTNHSLYKNEYEASDVFGFPSSPNASVSSFTTREVRPQIDVRNDGLAFYRQSPLSRQFSNRSLMTTDSAWHSTESQYQKDSLSLESYISSNQFHFSIYRWAGKGVKLVLPYNSEERNKNVSRPRKLPEVVIHGVDLASDDDNISTVTGASESQSESHATKLPNDFLMERKFDTGSASVDNHLPAKFELKNLHSDSVEESGACKNTNKEVPVTKLDTRKSGARNPCQLFNDGFKKQGHEDVIIQDGETGGLSRGQRNVNDNVGFKEKAGRENSVGYIEVTSTSSQDVPICMEDKLPGGRVKGKVKEFIKIFNHEGSPKCESTFETQGRRSKGKYGGDSVIEDQHSIPTAKADKKVKASHENNGAFLATSMAVNEILIGVEKPDSNLSSDIHMKNDSSSERIDITGPCSESTHGSMDASVFNVEDYHYEDIEECLVEELSQEQNEHLQSNLHQDQFKISDAKIWEWSKGKEGNIRSLLSTLQYVLWPECGWKPIPLVDIIEGTAVKRAYQKALLCLHPDKLQQRGAAVHQKYIAEKVFDILQEAWTQFSSVSAL</sequence>
<name>A0A8K0MY82_COCNU</name>
<dbReference type="PANTHER" id="PTHR23172:SF64">
    <property type="entry name" value="J DOMAIN-CONTAINING PROTEIN REQUIRED FOR CHLOROPLAST ACCUMULATION RESPONSE 1"/>
    <property type="match status" value="1"/>
</dbReference>
<dbReference type="GO" id="GO:0072583">
    <property type="term" value="P:clathrin-dependent endocytosis"/>
    <property type="evidence" value="ECO:0007669"/>
    <property type="project" value="TreeGrafter"/>
</dbReference>
<dbReference type="GO" id="GO:0030276">
    <property type="term" value="F:clathrin binding"/>
    <property type="evidence" value="ECO:0007669"/>
    <property type="project" value="TreeGrafter"/>
</dbReference>
<feature type="compositionally biased region" description="Basic and acidic residues" evidence="1">
    <location>
        <begin position="74"/>
        <end position="90"/>
    </location>
</feature>
<dbReference type="Proteomes" id="UP000797356">
    <property type="component" value="Chromosome 3"/>
</dbReference>
<dbReference type="OrthoDB" id="1717591at2759"/>
<dbReference type="GO" id="GO:0005737">
    <property type="term" value="C:cytoplasm"/>
    <property type="evidence" value="ECO:0007669"/>
    <property type="project" value="TreeGrafter"/>
</dbReference>
<evidence type="ECO:0000256" key="1">
    <source>
        <dbReference type="SAM" id="MobiDB-lite"/>
    </source>
</evidence>
<feature type="region of interest" description="Disordered" evidence="1">
    <location>
        <begin position="496"/>
        <end position="518"/>
    </location>
</feature>
<feature type="region of interest" description="Disordered" evidence="1">
    <location>
        <begin position="63"/>
        <end position="95"/>
    </location>
</feature>
<reference evidence="2" key="2">
    <citation type="submission" date="2019-07" db="EMBL/GenBank/DDBJ databases">
        <authorList>
            <person name="Yang Y."/>
            <person name="Bocs S."/>
            <person name="Baudouin L."/>
        </authorList>
    </citation>
    <scope>NUCLEOTIDE SEQUENCE</scope>
    <source>
        <tissue evidence="2">Spear leaf of Hainan Tall coconut</tissue>
    </source>
</reference>
<evidence type="ECO:0000313" key="3">
    <source>
        <dbReference type="Proteomes" id="UP000797356"/>
    </source>
</evidence>
<reference evidence="2" key="1">
    <citation type="journal article" date="2017" name="Gigascience">
        <title>The genome draft of coconut (Cocos nucifera).</title>
        <authorList>
            <person name="Xiao Y."/>
            <person name="Xu P."/>
            <person name="Fan H."/>
            <person name="Baudouin L."/>
            <person name="Xia W."/>
            <person name="Bocs S."/>
            <person name="Xu J."/>
            <person name="Li Q."/>
            <person name="Guo A."/>
            <person name="Zhou L."/>
            <person name="Li J."/>
            <person name="Wu Y."/>
            <person name="Ma Z."/>
            <person name="Armero A."/>
            <person name="Issali A.E."/>
            <person name="Liu N."/>
            <person name="Peng M."/>
            <person name="Yang Y."/>
        </authorList>
    </citation>
    <scope>NUCLEOTIDE SEQUENCE</scope>
    <source>
        <tissue evidence="2">Spear leaf of Hainan Tall coconut</tissue>
    </source>
</reference>
<comment type="caution">
    <text evidence="2">The sequence shown here is derived from an EMBL/GenBank/DDBJ whole genome shotgun (WGS) entry which is preliminary data.</text>
</comment>